<evidence type="ECO:0000256" key="5">
    <source>
        <dbReference type="ARBA" id="ARBA00022692"/>
    </source>
</evidence>
<dbReference type="Pfam" id="PF00060">
    <property type="entry name" value="Lig_chan"/>
    <property type="match status" value="2"/>
</dbReference>
<protein>
    <submittedName>
        <fullName evidence="18">Uncharacterized protein</fullName>
    </submittedName>
</protein>
<evidence type="ECO:0000256" key="7">
    <source>
        <dbReference type="ARBA" id="ARBA00023065"/>
    </source>
</evidence>
<name>A0A7R9A4E2_9CRUS</name>
<feature type="region of interest" description="Disordered" evidence="13">
    <location>
        <begin position="479"/>
        <end position="532"/>
    </location>
</feature>
<accession>A0A7R9A4E2</accession>
<keyword evidence="12" id="KW-0407">Ion channel</keyword>
<feature type="domain" description="Ionotropic glutamate receptor C-terminal" evidence="16">
    <location>
        <begin position="964"/>
        <end position="1243"/>
    </location>
</feature>
<dbReference type="GO" id="GO:0015276">
    <property type="term" value="F:ligand-gated monoatomic ion channel activity"/>
    <property type="evidence" value="ECO:0007669"/>
    <property type="project" value="InterPro"/>
</dbReference>
<feature type="chain" id="PRO_5036209637" evidence="15">
    <location>
        <begin position="20"/>
        <end position="1284"/>
    </location>
</feature>
<feature type="transmembrane region" description="Helical" evidence="14">
    <location>
        <begin position="964"/>
        <end position="985"/>
    </location>
</feature>
<feature type="compositionally biased region" description="Basic and acidic residues" evidence="13">
    <location>
        <begin position="479"/>
        <end position="516"/>
    </location>
</feature>
<evidence type="ECO:0000256" key="4">
    <source>
        <dbReference type="ARBA" id="ARBA00022475"/>
    </source>
</evidence>
<reference evidence="18" key="1">
    <citation type="submission" date="2020-11" db="EMBL/GenBank/DDBJ databases">
        <authorList>
            <person name="Tran Van P."/>
        </authorList>
    </citation>
    <scope>NUCLEOTIDE SEQUENCE</scope>
</reference>
<dbReference type="InterPro" id="IPR052192">
    <property type="entry name" value="Insect_Ionotropic_Sensory_Rcpt"/>
</dbReference>
<evidence type="ECO:0000313" key="19">
    <source>
        <dbReference type="Proteomes" id="UP000677054"/>
    </source>
</evidence>
<keyword evidence="11" id="KW-1071">Ligand-gated ion channel</keyword>
<dbReference type="InterPro" id="IPR019594">
    <property type="entry name" value="Glu/Gly-bd"/>
</dbReference>
<sequence length="1284" mass="148338">MDFARYCLLLLFVSSRIAARYDHVPSSFDWTAEPSLREFLVDHTLSPGFLPGCVKRMILDETAQLKFFTLDGNLVEKEVFVGLREQKFPTYRSCLLHVLWLEDDIEMATRYLQRAVSQWQTRSSDFYLLLFGQKIGTAKAKGLLPSLAGGGNFLNIAIVSHFNDKIENLLFYEPEISFAANVASVRFLTSWRQWKRERIEEERRETGNERKTSRRPLSEEIFRDRFSDMRGKVLSITYWKVWVLIALTWFSAATFNWILARYGISQPPHLPSDFMRQALRLSMARHKENKRATTSNAPRVWRISWLVFAYITTLCYASLLISFLAIPKEQKPIDLFEDLAASNYFVTVERGSLEDLVIQNSTDMEIGPLNEKMRGQPPALTYLDDEDEGIEHVVKNGRSAFIYSRNILEALVKTTLSLEIQEKIYISHDNFMQNDYVWPARKGAAWIPSFNKVIRRCVEAGLVDRWTDEFIQQYRRLGEHEEHEEMEKEEREEKGKREVKGKRNEKEKQEEGKKEENEDTEEEANPTNETSDETRTLQLIHFQGAFVILAVGWALAAVAFIEELIIRAKEKADAQKRSFTGRNQLSGHSLPRSSDDRYQCIQFKMDFARYCLFLLFVPSRIAARYDHVPSSFDWTAEPSLREFLVDQPLSPGFLPGCVKRLILDETAQLKFFALDGGLAEMELFLGLPQQEFATYESCLLHVLWLEDDPGLATEYLQQALSHWQTGSSDFFLLLFGQEVGTRRAKAVLPSLAYAGDFIHIVIASHFVEKVQRASQAPESSFSGNVTSVKLLTSWRKWKRDQLRIEEDRQENRTQLEDFSARPLSEEIFQDRFSDMRGKVLRVTYLKAFPHVWEWTDETGGIQLVGWETQLLEEIARRRNVVIDYMKSPDGTSGRFDKAKKKWTGMFGQVVYGEADLAIGAQLVLPDAHSALDFSTPFSTSASTFIIQKPGHEPRWKALILPFQWPVWVLVILSWFVAATFNWILARYGVSQLPHLPVSFMGQALRLSMARHVEEKQATRSNAPRVWRLFWLYFAFFTALCYSTLLTSYLAIPAEQKPVDLFEDLAISDYFLMLERDSLEFHVIHNSTDDEIGPLNEKLLLQPPELTYLESEYQGIENVVMNDQNAFIYSRDILEALIGTTLSPTQQEKIHISKDDFMQNYYIWPARKGAPWIPSFNKVIRSCVEAGLVDRWKRESIQHYRQPGQTDEPEETPKKETATESDDTNESLQLIYFQGAFIILGLGCAIAIVAFIDELCVHAKEKADAQKRDFIQRNQRMLHQFARND</sequence>
<comment type="similarity">
    <text evidence="2">Belongs to the glutamate-gated ion channel (TC 1.A.10.1) family.</text>
</comment>
<keyword evidence="4" id="KW-1003">Cell membrane</keyword>
<gene>
    <name evidence="18" type="ORF">DSTB1V02_LOCUS7071</name>
</gene>
<evidence type="ECO:0000256" key="12">
    <source>
        <dbReference type="ARBA" id="ARBA00023303"/>
    </source>
</evidence>
<evidence type="ECO:0000256" key="3">
    <source>
        <dbReference type="ARBA" id="ARBA00022448"/>
    </source>
</evidence>
<dbReference type="SUPFAM" id="SSF53850">
    <property type="entry name" value="Periplasmic binding protein-like II"/>
    <property type="match status" value="2"/>
</dbReference>
<organism evidence="18">
    <name type="scientific">Darwinula stevensoni</name>
    <dbReference type="NCBI Taxonomy" id="69355"/>
    <lineage>
        <taxon>Eukaryota</taxon>
        <taxon>Metazoa</taxon>
        <taxon>Ecdysozoa</taxon>
        <taxon>Arthropoda</taxon>
        <taxon>Crustacea</taxon>
        <taxon>Oligostraca</taxon>
        <taxon>Ostracoda</taxon>
        <taxon>Podocopa</taxon>
        <taxon>Podocopida</taxon>
        <taxon>Darwinulocopina</taxon>
        <taxon>Darwinuloidea</taxon>
        <taxon>Darwinulidae</taxon>
        <taxon>Darwinula</taxon>
    </lineage>
</organism>
<evidence type="ECO:0000256" key="14">
    <source>
        <dbReference type="SAM" id="Phobius"/>
    </source>
</evidence>
<feature type="transmembrane region" description="Helical" evidence="14">
    <location>
        <begin position="540"/>
        <end position="561"/>
    </location>
</feature>
<feature type="transmembrane region" description="Helical" evidence="14">
    <location>
        <begin position="305"/>
        <end position="326"/>
    </location>
</feature>
<keyword evidence="6 14" id="KW-1133">Transmembrane helix</keyword>
<dbReference type="GO" id="GO:0050906">
    <property type="term" value="P:detection of stimulus involved in sensory perception"/>
    <property type="evidence" value="ECO:0007669"/>
    <property type="project" value="UniProtKB-ARBA"/>
</dbReference>
<proteinExistence type="inferred from homology"/>
<keyword evidence="5 14" id="KW-0812">Transmembrane</keyword>
<feature type="transmembrane region" description="Helical" evidence="14">
    <location>
        <begin position="1230"/>
        <end position="1251"/>
    </location>
</feature>
<evidence type="ECO:0000256" key="2">
    <source>
        <dbReference type="ARBA" id="ARBA00008685"/>
    </source>
</evidence>
<dbReference type="Pfam" id="PF10613">
    <property type="entry name" value="Lig_chan-Glu_bd"/>
    <property type="match status" value="1"/>
</dbReference>
<evidence type="ECO:0000259" key="17">
    <source>
        <dbReference type="Pfam" id="PF10613"/>
    </source>
</evidence>
<dbReference type="Gene3D" id="3.40.190.10">
    <property type="entry name" value="Periplasmic binding protein-like II"/>
    <property type="match status" value="3"/>
</dbReference>
<keyword evidence="9" id="KW-0675">Receptor</keyword>
<evidence type="ECO:0000256" key="13">
    <source>
        <dbReference type="SAM" id="MobiDB-lite"/>
    </source>
</evidence>
<keyword evidence="15" id="KW-0732">Signal</keyword>
<evidence type="ECO:0000256" key="1">
    <source>
        <dbReference type="ARBA" id="ARBA00004651"/>
    </source>
</evidence>
<dbReference type="EMBL" id="LR900904">
    <property type="protein sequence ID" value="CAD7247237.1"/>
    <property type="molecule type" value="Genomic_DNA"/>
</dbReference>
<keyword evidence="19" id="KW-1185">Reference proteome</keyword>
<feature type="domain" description="Ionotropic glutamate receptor C-terminal" evidence="16">
    <location>
        <begin position="239"/>
        <end position="552"/>
    </location>
</feature>
<evidence type="ECO:0000256" key="9">
    <source>
        <dbReference type="ARBA" id="ARBA00023170"/>
    </source>
</evidence>
<keyword evidence="3" id="KW-0813">Transport</keyword>
<keyword evidence="7" id="KW-0406">Ion transport</keyword>
<dbReference type="OrthoDB" id="6347558at2759"/>
<evidence type="ECO:0000313" key="18">
    <source>
        <dbReference type="EMBL" id="CAD7247237.1"/>
    </source>
</evidence>
<dbReference type="EMBL" id="CAJPEV010001387">
    <property type="protein sequence ID" value="CAG0892373.1"/>
    <property type="molecule type" value="Genomic_DNA"/>
</dbReference>
<dbReference type="GO" id="GO:0005886">
    <property type="term" value="C:plasma membrane"/>
    <property type="evidence" value="ECO:0007669"/>
    <property type="project" value="UniProtKB-SubCell"/>
</dbReference>
<dbReference type="PANTHER" id="PTHR42643:SF24">
    <property type="entry name" value="IONOTROPIC RECEPTOR 60A"/>
    <property type="match status" value="1"/>
</dbReference>
<evidence type="ECO:0000259" key="16">
    <source>
        <dbReference type="Pfam" id="PF00060"/>
    </source>
</evidence>
<feature type="domain" description="Ionotropic glutamate receptor L-glutamate and glycine-binding" evidence="17">
    <location>
        <begin position="839"/>
        <end position="949"/>
    </location>
</feature>
<dbReference type="Proteomes" id="UP000677054">
    <property type="component" value="Unassembled WGS sequence"/>
</dbReference>
<keyword evidence="8 14" id="KW-0472">Membrane</keyword>
<dbReference type="InterPro" id="IPR001320">
    <property type="entry name" value="Iontro_rcpt_C"/>
</dbReference>
<keyword evidence="10" id="KW-0325">Glycoprotein</keyword>
<evidence type="ECO:0000256" key="6">
    <source>
        <dbReference type="ARBA" id="ARBA00022989"/>
    </source>
</evidence>
<comment type="subcellular location">
    <subcellularLocation>
        <location evidence="1">Cell membrane</location>
        <topology evidence="1">Multi-pass membrane protein</topology>
    </subcellularLocation>
</comment>
<evidence type="ECO:0000256" key="10">
    <source>
        <dbReference type="ARBA" id="ARBA00023180"/>
    </source>
</evidence>
<feature type="transmembrane region" description="Helical" evidence="14">
    <location>
        <begin position="1029"/>
        <end position="1051"/>
    </location>
</feature>
<feature type="transmembrane region" description="Helical" evidence="14">
    <location>
        <begin position="239"/>
        <end position="259"/>
    </location>
</feature>
<evidence type="ECO:0000256" key="8">
    <source>
        <dbReference type="ARBA" id="ARBA00023136"/>
    </source>
</evidence>
<feature type="region of interest" description="Disordered" evidence="13">
    <location>
        <begin position="1198"/>
        <end position="1221"/>
    </location>
</feature>
<dbReference type="PANTHER" id="PTHR42643">
    <property type="entry name" value="IONOTROPIC RECEPTOR 20A-RELATED"/>
    <property type="match status" value="1"/>
</dbReference>
<feature type="signal peptide" evidence="15">
    <location>
        <begin position="1"/>
        <end position="19"/>
    </location>
</feature>
<evidence type="ECO:0000256" key="11">
    <source>
        <dbReference type="ARBA" id="ARBA00023286"/>
    </source>
</evidence>
<evidence type="ECO:0000256" key="15">
    <source>
        <dbReference type="SAM" id="SignalP"/>
    </source>
</evidence>